<dbReference type="AlphaFoldDB" id="A0A6V7NYS4"/>
<proteinExistence type="inferred from homology"/>
<dbReference type="EMBL" id="LR862143">
    <property type="protein sequence ID" value="CAD1823494.1"/>
    <property type="molecule type" value="Genomic_DNA"/>
</dbReference>
<dbReference type="InterPro" id="IPR009003">
    <property type="entry name" value="Peptidase_S1_PA"/>
</dbReference>
<dbReference type="PANTHER" id="PTHR47389:SF4">
    <property type="entry name" value="OS09G0436400 PROTEIN"/>
    <property type="match status" value="1"/>
</dbReference>
<dbReference type="Gene3D" id="2.40.10.120">
    <property type="match status" value="1"/>
</dbReference>
<reference evidence="3" key="1">
    <citation type="submission" date="2020-07" db="EMBL/GenBank/DDBJ databases">
        <authorList>
            <person name="Lin J."/>
        </authorList>
    </citation>
    <scope>NUCLEOTIDE SEQUENCE</scope>
</reference>
<dbReference type="InterPro" id="IPR036034">
    <property type="entry name" value="PDZ_sf"/>
</dbReference>
<protein>
    <recommendedName>
        <fullName evidence="2">PDZ domain-containing protein</fullName>
    </recommendedName>
</protein>
<dbReference type="InterPro" id="IPR001940">
    <property type="entry name" value="Peptidase_S1C"/>
</dbReference>
<dbReference type="GO" id="GO:0004252">
    <property type="term" value="F:serine-type endopeptidase activity"/>
    <property type="evidence" value="ECO:0007669"/>
    <property type="project" value="InterPro"/>
</dbReference>
<dbReference type="Pfam" id="PF13365">
    <property type="entry name" value="Trypsin_2"/>
    <property type="match status" value="1"/>
</dbReference>
<feature type="domain" description="PDZ" evidence="2">
    <location>
        <begin position="278"/>
        <end position="359"/>
    </location>
</feature>
<gene>
    <name evidence="3" type="ORF">CB5_LOCUS6705</name>
</gene>
<evidence type="ECO:0000259" key="2">
    <source>
        <dbReference type="Pfam" id="PF13180"/>
    </source>
</evidence>
<dbReference type="PRINTS" id="PR00834">
    <property type="entry name" value="PROTEASES2C"/>
</dbReference>
<organism evidence="3">
    <name type="scientific">Ananas comosus var. bracteatus</name>
    <name type="common">red pineapple</name>
    <dbReference type="NCBI Taxonomy" id="296719"/>
    <lineage>
        <taxon>Eukaryota</taxon>
        <taxon>Viridiplantae</taxon>
        <taxon>Streptophyta</taxon>
        <taxon>Embryophyta</taxon>
        <taxon>Tracheophyta</taxon>
        <taxon>Spermatophyta</taxon>
        <taxon>Magnoliopsida</taxon>
        <taxon>Liliopsida</taxon>
        <taxon>Poales</taxon>
        <taxon>Bromeliaceae</taxon>
        <taxon>Bromelioideae</taxon>
        <taxon>Ananas</taxon>
    </lineage>
</organism>
<dbReference type="PANTHER" id="PTHR47389">
    <property type="entry name" value="OS09G0436400 PROTEIN"/>
    <property type="match status" value="1"/>
</dbReference>
<dbReference type="SUPFAM" id="SSF50156">
    <property type="entry name" value="PDZ domain-like"/>
    <property type="match status" value="1"/>
</dbReference>
<sequence length="415" mass="46852">MNIGKRSSEERMMGLSPWRHEIDLERSSFLITENTFKNSFLIYDTNADLDIYSKRAALRSSEVVASLVSSIGGEIIFCASGTIIECNNSSNDFFDVIILTTASLLRSHVEDKIVENIQIMVYLWDGKSYKAEVLGYDPYFNMATVRIRSEVALKTAVLRKVDDSISISPTAYDSREAMGPILRRHSKKFWLVPGDKVVAVGRHHEQHDLMVAPALFSIKCGIGGPLLNMDGEVIGINFIGHLCTPILPSNVVSIWWRYFKKYGYFLNPFIVEFCRPWLGIDVANLYSGEVDVLENIVRKFPNISRGVIVEKVELGSPACVAGIISNDVIVRCDGKKVKSFFRGEFFKKIYHKIGEKVELGGDKTRWCLSHCFDPCRRGSANEQVAGSEGSSNSQNKTAGINNSIIMWRRWRWTFF</sequence>
<dbReference type="Pfam" id="PF13180">
    <property type="entry name" value="PDZ_2"/>
    <property type="match status" value="1"/>
</dbReference>
<comment type="similarity">
    <text evidence="1">Belongs to the peptidase S1C family.</text>
</comment>
<evidence type="ECO:0000256" key="1">
    <source>
        <dbReference type="ARBA" id="ARBA00010541"/>
    </source>
</evidence>
<dbReference type="Gene3D" id="2.30.42.10">
    <property type="match status" value="1"/>
</dbReference>
<dbReference type="InterPro" id="IPR001478">
    <property type="entry name" value="PDZ"/>
</dbReference>
<name>A0A6V7NYS4_ANACO</name>
<dbReference type="GO" id="GO:0006508">
    <property type="term" value="P:proteolysis"/>
    <property type="evidence" value="ECO:0007669"/>
    <property type="project" value="InterPro"/>
</dbReference>
<evidence type="ECO:0000313" key="3">
    <source>
        <dbReference type="EMBL" id="CAD1823494.1"/>
    </source>
</evidence>
<dbReference type="SUPFAM" id="SSF50494">
    <property type="entry name" value="Trypsin-like serine proteases"/>
    <property type="match status" value="1"/>
</dbReference>
<accession>A0A6V7NYS4</accession>